<gene>
    <name evidence="1" type="ORF">SAMN04488069_110128</name>
</gene>
<dbReference type="STRING" id="651662.SAMN04488069_110128"/>
<accession>A0A1H3L679</accession>
<dbReference type="SUPFAM" id="SSF55469">
    <property type="entry name" value="FMN-dependent nitroreductase-like"/>
    <property type="match status" value="1"/>
</dbReference>
<protein>
    <submittedName>
        <fullName evidence="1">Nitroreductase family protein</fullName>
    </submittedName>
</protein>
<dbReference type="AlphaFoldDB" id="A0A1H3L679"/>
<keyword evidence="2" id="KW-1185">Reference proteome</keyword>
<dbReference type="RefSeq" id="WP_092741708.1">
    <property type="nucleotide sequence ID" value="NZ_FNOV01000010.1"/>
</dbReference>
<dbReference type="Gene3D" id="3.40.109.10">
    <property type="entry name" value="NADH Oxidase"/>
    <property type="match status" value="1"/>
</dbReference>
<dbReference type="InterPro" id="IPR000415">
    <property type="entry name" value="Nitroreductase-like"/>
</dbReference>
<reference evidence="2" key="1">
    <citation type="submission" date="2016-10" db="EMBL/GenBank/DDBJ databases">
        <authorList>
            <person name="Varghese N."/>
            <person name="Submissions S."/>
        </authorList>
    </citation>
    <scope>NUCLEOTIDE SEQUENCE [LARGE SCALE GENOMIC DNA]</scope>
    <source>
        <strain evidence="2">CGMCC 1.8975</strain>
    </source>
</reference>
<dbReference type="EMBL" id="FNOV01000010">
    <property type="protein sequence ID" value="SDY60037.1"/>
    <property type="molecule type" value="Genomic_DNA"/>
</dbReference>
<evidence type="ECO:0000313" key="1">
    <source>
        <dbReference type="EMBL" id="SDY60037.1"/>
    </source>
</evidence>
<evidence type="ECO:0000313" key="2">
    <source>
        <dbReference type="Proteomes" id="UP000199249"/>
    </source>
</evidence>
<sequence>MQALLDAGRRMERVWLKARSRNVAVHPMSQLLEEEPGTTEAARRLGLPGAAQFVLRLGYVQAYPAPVSVRRPVEWFVQT</sequence>
<dbReference type="GO" id="GO:0016491">
    <property type="term" value="F:oxidoreductase activity"/>
    <property type="evidence" value="ECO:0007669"/>
    <property type="project" value="InterPro"/>
</dbReference>
<dbReference type="OrthoDB" id="5149792at2"/>
<dbReference type="Proteomes" id="UP000199249">
    <property type="component" value="Unassembled WGS sequence"/>
</dbReference>
<name>A0A1H3L679_9BACT</name>
<organism evidence="1 2">
    <name type="scientific">Hymenobacter psychrophilus</name>
    <dbReference type="NCBI Taxonomy" id="651662"/>
    <lineage>
        <taxon>Bacteria</taxon>
        <taxon>Pseudomonadati</taxon>
        <taxon>Bacteroidota</taxon>
        <taxon>Cytophagia</taxon>
        <taxon>Cytophagales</taxon>
        <taxon>Hymenobacteraceae</taxon>
        <taxon>Hymenobacter</taxon>
    </lineage>
</organism>
<proteinExistence type="predicted"/>